<dbReference type="Proteomes" id="UP000593565">
    <property type="component" value="Unassembled WGS sequence"/>
</dbReference>
<proteinExistence type="predicted"/>
<feature type="coiled-coil region" evidence="1">
    <location>
        <begin position="50"/>
        <end position="137"/>
    </location>
</feature>
<dbReference type="AlphaFoldDB" id="A0A7J6AZA1"/>
<comment type="caution">
    <text evidence="2">The sequence shown here is derived from an EMBL/GenBank/DDBJ whole genome shotgun (WGS) entry which is preliminary data.</text>
</comment>
<sequence>MRYLAVGLGLVVMAILGLVGFIHSRNTVVLQLSKSSYFESVKHKVSSDMLKEFKTNIAEANIRLEQIKKQVVDLATALKSAQGTADGKKAEMNKCNDEMNEIKTTIGALEAEKNKTDAEFQQKKASLKQQVDNLKIEAEKRSKVCDYILKASVDGMKLCGIVPVLQAGQKPETKQR</sequence>
<dbReference type="EMBL" id="JAAGNN010000006">
    <property type="protein sequence ID" value="KAF4088183.1"/>
    <property type="molecule type" value="Genomic_DNA"/>
</dbReference>
<reference evidence="2 3" key="1">
    <citation type="submission" date="2020-02" db="EMBL/GenBank/DDBJ databases">
        <title>A chromosome-scale genome assembly of the black bullhead catfish (Ameiurus melas).</title>
        <authorList>
            <person name="Wen M."/>
            <person name="Zham M."/>
            <person name="Cabau C."/>
            <person name="Klopp C."/>
            <person name="Donnadieu C."/>
            <person name="Roques C."/>
            <person name="Bouchez O."/>
            <person name="Lampietro C."/>
            <person name="Jouanno E."/>
            <person name="Herpin A."/>
            <person name="Louis A."/>
            <person name="Berthelot C."/>
            <person name="Parey E."/>
            <person name="Roest-Crollius H."/>
            <person name="Braasch I."/>
            <person name="Postlethwait J."/>
            <person name="Robinson-Rechavi M."/>
            <person name="Echchiki A."/>
            <person name="Begum T."/>
            <person name="Montfort J."/>
            <person name="Schartl M."/>
            <person name="Bobe J."/>
            <person name="Guiguen Y."/>
        </authorList>
    </citation>
    <scope>NUCLEOTIDE SEQUENCE [LARGE SCALE GENOMIC DNA]</scope>
    <source>
        <strain evidence="2">M_S1</strain>
        <tissue evidence="2">Blood</tissue>
    </source>
</reference>
<keyword evidence="3" id="KW-1185">Reference proteome</keyword>
<gene>
    <name evidence="2" type="ORF">AMELA_G00079500</name>
</gene>
<name>A0A7J6AZA1_AMEME</name>
<accession>A0A7J6AZA1</accession>
<protein>
    <submittedName>
        <fullName evidence="2">Uncharacterized protein</fullName>
    </submittedName>
</protein>
<evidence type="ECO:0000313" key="3">
    <source>
        <dbReference type="Proteomes" id="UP000593565"/>
    </source>
</evidence>
<evidence type="ECO:0000313" key="2">
    <source>
        <dbReference type="EMBL" id="KAF4088183.1"/>
    </source>
</evidence>
<evidence type="ECO:0000256" key="1">
    <source>
        <dbReference type="SAM" id="Coils"/>
    </source>
</evidence>
<keyword evidence="1" id="KW-0175">Coiled coil</keyword>
<organism evidence="2 3">
    <name type="scientific">Ameiurus melas</name>
    <name type="common">Black bullhead</name>
    <name type="synonym">Silurus melas</name>
    <dbReference type="NCBI Taxonomy" id="219545"/>
    <lineage>
        <taxon>Eukaryota</taxon>
        <taxon>Metazoa</taxon>
        <taxon>Chordata</taxon>
        <taxon>Craniata</taxon>
        <taxon>Vertebrata</taxon>
        <taxon>Euteleostomi</taxon>
        <taxon>Actinopterygii</taxon>
        <taxon>Neopterygii</taxon>
        <taxon>Teleostei</taxon>
        <taxon>Ostariophysi</taxon>
        <taxon>Siluriformes</taxon>
        <taxon>Ictaluridae</taxon>
        <taxon>Ameiurus</taxon>
    </lineage>
</organism>